<dbReference type="Gene3D" id="3.40.50.300">
    <property type="entry name" value="P-loop containing nucleotide triphosphate hydrolases"/>
    <property type="match status" value="1"/>
</dbReference>
<comment type="caution">
    <text evidence="9">The sequence shown here is derived from an EMBL/GenBank/DDBJ whole genome shotgun (WGS) entry which is preliminary data.</text>
</comment>
<reference evidence="10" key="1">
    <citation type="journal article" date="2019" name="Int. J. Syst. Evol. Microbiol.">
        <title>The Global Catalogue of Microorganisms (GCM) 10K type strain sequencing project: providing services to taxonomists for standard genome sequencing and annotation.</title>
        <authorList>
            <consortium name="The Broad Institute Genomics Platform"/>
            <consortium name="The Broad Institute Genome Sequencing Center for Infectious Disease"/>
            <person name="Wu L."/>
            <person name="Ma J."/>
        </authorList>
    </citation>
    <scope>NUCLEOTIDE SEQUENCE [LARGE SCALE GENOMIC DNA]</scope>
    <source>
        <strain evidence="10">CCUG 49560</strain>
    </source>
</reference>
<keyword evidence="4 7" id="KW-0238">DNA-binding</keyword>
<dbReference type="SUPFAM" id="SSF46894">
    <property type="entry name" value="C-terminal effector domain of the bipartite response regulators"/>
    <property type="match status" value="1"/>
</dbReference>
<dbReference type="Proteomes" id="UP001595891">
    <property type="component" value="Unassembled WGS sequence"/>
</dbReference>
<evidence type="ECO:0000256" key="7">
    <source>
        <dbReference type="PROSITE-ProRule" id="PRU01091"/>
    </source>
</evidence>
<dbReference type="PANTHER" id="PTHR35807">
    <property type="entry name" value="TRANSCRIPTIONAL REGULATOR REDD-RELATED"/>
    <property type="match status" value="1"/>
</dbReference>
<proteinExistence type="inferred from homology"/>
<dbReference type="SMART" id="SM00028">
    <property type="entry name" value="TPR"/>
    <property type="match status" value="7"/>
</dbReference>
<keyword evidence="5" id="KW-0804">Transcription</keyword>
<dbReference type="Gene3D" id="1.10.10.10">
    <property type="entry name" value="Winged helix-like DNA-binding domain superfamily/Winged helix DNA-binding domain"/>
    <property type="match status" value="1"/>
</dbReference>
<evidence type="ECO:0000313" key="9">
    <source>
        <dbReference type="EMBL" id="MFC4588567.1"/>
    </source>
</evidence>
<dbReference type="Pfam" id="PF13424">
    <property type="entry name" value="TPR_12"/>
    <property type="match status" value="2"/>
</dbReference>
<dbReference type="Gene3D" id="1.10.8.430">
    <property type="entry name" value="Helical domain of apoptotic protease-activating factors"/>
    <property type="match status" value="1"/>
</dbReference>
<dbReference type="InterPro" id="IPR011990">
    <property type="entry name" value="TPR-like_helical_dom_sf"/>
</dbReference>
<feature type="domain" description="OmpR/PhoB-type" evidence="8">
    <location>
        <begin position="1"/>
        <end position="93"/>
    </location>
</feature>
<dbReference type="PRINTS" id="PR00364">
    <property type="entry name" value="DISEASERSIST"/>
</dbReference>
<evidence type="ECO:0000256" key="2">
    <source>
        <dbReference type="ARBA" id="ARBA00022737"/>
    </source>
</evidence>
<dbReference type="EMBL" id="JBHSFN010000012">
    <property type="protein sequence ID" value="MFC4588567.1"/>
    <property type="molecule type" value="Genomic_DNA"/>
</dbReference>
<dbReference type="InterPro" id="IPR016032">
    <property type="entry name" value="Sig_transdc_resp-reg_C-effctor"/>
</dbReference>
<protein>
    <submittedName>
        <fullName evidence="9">BTAD domain-containing putative transcriptional regulator</fullName>
    </submittedName>
</protein>
<dbReference type="Pfam" id="PF00486">
    <property type="entry name" value="Trans_reg_C"/>
    <property type="match status" value="1"/>
</dbReference>
<feature type="repeat" description="TPR" evidence="6">
    <location>
        <begin position="851"/>
        <end position="884"/>
    </location>
</feature>
<dbReference type="PROSITE" id="PS51755">
    <property type="entry name" value="OMPR_PHOB"/>
    <property type="match status" value="1"/>
</dbReference>
<dbReference type="InterPro" id="IPR001867">
    <property type="entry name" value="OmpR/PhoB-type_DNA-bd"/>
</dbReference>
<organism evidence="9 10">
    <name type="scientific">Sphaerisporangium corydalis</name>
    <dbReference type="NCBI Taxonomy" id="1441875"/>
    <lineage>
        <taxon>Bacteria</taxon>
        <taxon>Bacillati</taxon>
        <taxon>Actinomycetota</taxon>
        <taxon>Actinomycetes</taxon>
        <taxon>Streptosporangiales</taxon>
        <taxon>Streptosporangiaceae</taxon>
        <taxon>Sphaerisporangium</taxon>
    </lineage>
</organism>
<keyword evidence="6" id="KW-0802">TPR repeat</keyword>
<evidence type="ECO:0000313" key="10">
    <source>
        <dbReference type="Proteomes" id="UP001595891"/>
    </source>
</evidence>
<dbReference type="InterPro" id="IPR027417">
    <property type="entry name" value="P-loop_NTPase"/>
</dbReference>
<dbReference type="RefSeq" id="WP_262845043.1">
    <property type="nucleotide sequence ID" value="NZ_JANZYP010000036.1"/>
</dbReference>
<dbReference type="Pfam" id="PF03704">
    <property type="entry name" value="BTAD"/>
    <property type="match status" value="1"/>
</dbReference>
<gene>
    <name evidence="9" type="ORF">ACFO8L_20930</name>
</gene>
<name>A0ABV9EGL9_9ACTN</name>
<dbReference type="InterPro" id="IPR005158">
    <property type="entry name" value="BTAD"/>
</dbReference>
<dbReference type="InterPro" id="IPR051677">
    <property type="entry name" value="AfsR-DnrI-RedD_regulator"/>
</dbReference>
<dbReference type="Pfam" id="PF00931">
    <property type="entry name" value="NB-ARC"/>
    <property type="match status" value="1"/>
</dbReference>
<keyword evidence="10" id="KW-1185">Reference proteome</keyword>
<evidence type="ECO:0000259" key="8">
    <source>
        <dbReference type="PROSITE" id="PS51755"/>
    </source>
</evidence>
<feature type="DNA-binding region" description="OmpR/PhoB-type" evidence="7">
    <location>
        <begin position="1"/>
        <end position="93"/>
    </location>
</feature>
<sequence length="1027" mass="113814">MEFGILGALEATENDRRLDLGGIRQQIVLAVLLLDVNRVVTIGRLMEAIYGDDPPTTARAQVQICISSLRRLFSANGSPDLISTQALGYTIRVAADQIDAQRFESLVQRARRARETRDVTGAIKHYRDSLALWRGPALDGIESRLVQSAASRLTENRVTANEDCIQLELDLGRHHELVGELTELTEEYPLRERLRGLLMTALYRSGRQAEALQVYRNARRTMIEELGIEPNERLQQLEHAILTSDESLDPPAPPPPEKVEIQPPATVPAIPGMLPTDIADFTGRTKQIEDIRQRLMLATEDRSRFAVPIIVIVGKPGVGKTTIAVHASHSVGDRFPYGQLFADLHGAAPRPASPMQVLERFLRVLGVSGTAIPDGLEERAEMYRAMLADRSMLIVLDDAGSESQVLPLLPGNPSSAVIITSRSRLGGLAGAVHVDVETFESDQSVNLLSRIAGIERVQSEVEAAEALAELCGQLPLALRIAGARLSARPHWSIEQLVSRLEDETRRLDELKHGDMGIRASISLTYDSVGEDARRLFRRLTILDSQIFSAWVSAPLLDQPLSTAQDLLDDLADAQLIETTGVGYGVHSQYRFHDLIRVFARERLAAEETPADRNAALARVLGGLLFLAEAAHRREYGGDYVQIHSEAPRWPLPVRLVDQLVSSPLQWYERERSMLVSGIRQAAQAGFVQLCWDLAISSVTLFESRVYLDDWRETHQIALTAARQAQERRGQAAMLYSRGSLYITEQRFGDARCDFEAALQLFEEVGDRQGTALVIRNIGFLDRLSGRFADAEAHYRRALDIFRSTEDQVASAYVLHNLAQLRLEFNDLPGAQGLLSEALELSRRSGSRRVEAQVLHRIGHTYLQSDQPALAVEVFDEALTVVRNIGDPTGEAYALHGLGIARLRRHELPEAENALRRSLMLASTSSEQLVEARVQLGLGELAKAREDSPQAVIHLEQALTLFRQMHMPLQEARTLIRLSDAQGAAGDEEAGQDSLVQALALTDKMDAPVAQQMRGTLNKLLDEQRYAD</sequence>
<accession>A0ABV9EGL9</accession>
<dbReference type="SUPFAM" id="SSF48452">
    <property type="entry name" value="TPR-like"/>
    <property type="match status" value="4"/>
</dbReference>
<dbReference type="InterPro" id="IPR036388">
    <property type="entry name" value="WH-like_DNA-bd_sf"/>
</dbReference>
<evidence type="ECO:0000256" key="3">
    <source>
        <dbReference type="ARBA" id="ARBA00023015"/>
    </source>
</evidence>
<dbReference type="InterPro" id="IPR002182">
    <property type="entry name" value="NB-ARC"/>
</dbReference>
<comment type="similarity">
    <text evidence="1">Belongs to the AfsR/DnrI/RedD regulatory family.</text>
</comment>
<keyword evidence="3" id="KW-0805">Transcription regulation</keyword>
<dbReference type="SUPFAM" id="SSF52540">
    <property type="entry name" value="P-loop containing nucleoside triphosphate hydrolases"/>
    <property type="match status" value="1"/>
</dbReference>
<dbReference type="SMART" id="SM01043">
    <property type="entry name" value="BTAD"/>
    <property type="match status" value="1"/>
</dbReference>
<dbReference type="PROSITE" id="PS50005">
    <property type="entry name" value="TPR"/>
    <property type="match status" value="1"/>
</dbReference>
<keyword evidence="2" id="KW-0677">Repeat</keyword>
<evidence type="ECO:0000256" key="6">
    <source>
        <dbReference type="PROSITE-ProRule" id="PRU00339"/>
    </source>
</evidence>
<dbReference type="Gene3D" id="1.25.40.10">
    <property type="entry name" value="Tetratricopeptide repeat domain"/>
    <property type="match status" value="2"/>
</dbReference>
<dbReference type="InterPro" id="IPR019734">
    <property type="entry name" value="TPR_rpt"/>
</dbReference>
<dbReference type="PANTHER" id="PTHR35807:SF1">
    <property type="entry name" value="TRANSCRIPTIONAL REGULATOR REDD"/>
    <property type="match status" value="1"/>
</dbReference>
<dbReference type="SMART" id="SM00862">
    <property type="entry name" value="Trans_reg_C"/>
    <property type="match status" value="1"/>
</dbReference>
<evidence type="ECO:0000256" key="5">
    <source>
        <dbReference type="ARBA" id="ARBA00023163"/>
    </source>
</evidence>
<dbReference type="CDD" id="cd15831">
    <property type="entry name" value="BTAD"/>
    <property type="match status" value="1"/>
</dbReference>
<evidence type="ECO:0000256" key="1">
    <source>
        <dbReference type="ARBA" id="ARBA00005820"/>
    </source>
</evidence>
<evidence type="ECO:0000256" key="4">
    <source>
        <dbReference type="ARBA" id="ARBA00023125"/>
    </source>
</evidence>
<dbReference type="InterPro" id="IPR042197">
    <property type="entry name" value="Apaf_helical"/>
</dbReference>